<protein>
    <submittedName>
        <fullName evidence="5">Restriction endonuclease subunit S</fullName>
        <ecNumber evidence="5">3.1.21.-</ecNumber>
    </submittedName>
</protein>
<keyword evidence="2" id="KW-0680">Restriction system</keyword>
<dbReference type="InterPro" id="IPR044946">
    <property type="entry name" value="Restrct_endonuc_typeI_TRD_sf"/>
</dbReference>
<dbReference type="EMBL" id="JAKZGO010000019">
    <property type="protein sequence ID" value="MCH7415299.1"/>
    <property type="molecule type" value="Genomic_DNA"/>
</dbReference>
<dbReference type="Proteomes" id="UP001165430">
    <property type="component" value="Unassembled WGS sequence"/>
</dbReference>
<accession>A0ABS9VGK3</accession>
<evidence type="ECO:0000259" key="4">
    <source>
        <dbReference type="Pfam" id="PF01420"/>
    </source>
</evidence>
<dbReference type="PANTHER" id="PTHR30408:SF12">
    <property type="entry name" value="TYPE I RESTRICTION ENZYME MJAVIII SPECIFICITY SUBUNIT"/>
    <property type="match status" value="1"/>
</dbReference>
<evidence type="ECO:0000313" key="5">
    <source>
        <dbReference type="EMBL" id="MCH7415299.1"/>
    </source>
</evidence>
<keyword evidence="5" id="KW-0255">Endonuclease</keyword>
<proteinExistence type="inferred from homology"/>
<evidence type="ECO:0000256" key="3">
    <source>
        <dbReference type="ARBA" id="ARBA00023125"/>
    </source>
</evidence>
<gene>
    <name evidence="5" type="ORF">MM213_17495</name>
</gene>
<dbReference type="Gene3D" id="3.90.220.20">
    <property type="entry name" value="DNA methylase specificity domains"/>
    <property type="match status" value="2"/>
</dbReference>
<dbReference type="PANTHER" id="PTHR30408">
    <property type="entry name" value="TYPE-1 RESTRICTION ENZYME ECOKI SPECIFICITY PROTEIN"/>
    <property type="match status" value="1"/>
</dbReference>
<keyword evidence="5" id="KW-0540">Nuclease</keyword>
<dbReference type="SUPFAM" id="SSF116734">
    <property type="entry name" value="DNA methylase specificity domain"/>
    <property type="match status" value="2"/>
</dbReference>
<keyword evidence="3" id="KW-0238">DNA-binding</keyword>
<dbReference type="InterPro" id="IPR000055">
    <property type="entry name" value="Restrct_endonuc_typeI_TRD"/>
</dbReference>
<evidence type="ECO:0000256" key="1">
    <source>
        <dbReference type="ARBA" id="ARBA00010923"/>
    </source>
</evidence>
<keyword evidence="5" id="KW-0378">Hydrolase</keyword>
<dbReference type="Gene3D" id="1.10.287.1120">
    <property type="entry name" value="Bipartite methylase S protein"/>
    <property type="match status" value="1"/>
</dbReference>
<comment type="similarity">
    <text evidence="1">Belongs to the type-I restriction system S methylase family.</text>
</comment>
<sequence length="390" mass="44651">MSTDKLIPEFRFPEFLNEGEWKEKQLGEIAEIKRGAASQHLSYVEDKSKGIRLLRINDFLSDTPVYVKDSDDIKRFRVKTNDLLIAGTGATAGITFIVPEEFNDLAYSYNAPRIRLSNNDNFFIYNYLKSDSILNQQRKLFVGNAQPFLDTDAIRSLKISIPKLLEQQKIASCLFSLDELIAAQSQKLDVLKDHKKGLMQNLFPQAGEKVPKYRFNEFEKDGEWVEKKFQELFDIGNGRDYKHLEKGEIPVYGSGGYMLSVDDYLYDGESVCIGRKGTIDKPMFLSGKFWTVDTLFFTHSFKDCLPKYIFYVFENINWRNHNEAGGVPSLSKTNIYKIEIMVPPTIQEQQKIASCLSSLDALIAAQGEKIEQLQLHKKGLMQGLFPKIND</sequence>
<evidence type="ECO:0000256" key="2">
    <source>
        <dbReference type="ARBA" id="ARBA00022747"/>
    </source>
</evidence>
<name>A0ABS9VGK3_9BACT</name>
<dbReference type="InterPro" id="IPR052021">
    <property type="entry name" value="Type-I_RS_S_subunit"/>
</dbReference>
<dbReference type="EC" id="3.1.21.-" evidence="5"/>
<dbReference type="GO" id="GO:0004519">
    <property type="term" value="F:endonuclease activity"/>
    <property type="evidence" value="ECO:0007669"/>
    <property type="project" value="UniProtKB-KW"/>
</dbReference>
<dbReference type="CDD" id="cd17288">
    <property type="entry name" value="RMtype1_S_LlaAI06ORF1089P_TRD1-CR1_like"/>
    <property type="match status" value="1"/>
</dbReference>
<dbReference type="Pfam" id="PF01420">
    <property type="entry name" value="Methylase_S"/>
    <property type="match status" value="2"/>
</dbReference>
<comment type="caution">
    <text evidence="5">The sequence shown here is derived from an EMBL/GenBank/DDBJ whole genome shotgun (WGS) entry which is preliminary data.</text>
</comment>
<reference evidence="5" key="1">
    <citation type="submission" date="2022-03" db="EMBL/GenBank/DDBJ databases">
        <title>De novo assembled genomes of Belliella spp. (Cyclobacteriaceae) strains.</title>
        <authorList>
            <person name="Szabo A."/>
            <person name="Korponai K."/>
            <person name="Felfoldi T."/>
        </authorList>
    </citation>
    <scope>NUCLEOTIDE SEQUENCE</scope>
    <source>
        <strain evidence="5">DSM 111903</strain>
    </source>
</reference>
<organism evidence="5 6">
    <name type="scientific">Belliella alkalica</name>
    <dbReference type="NCBI Taxonomy" id="1730871"/>
    <lineage>
        <taxon>Bacteria</taxon>
        <taxon>Pseudomonadati</taxon>
        <taxon>Bacteroidota</taxon>
        <taxon>Cytophagia</taxon>
        <taxon>Cytophagales</taxon>
        <taxon>Cyclobacteriaceae</taxon>
        <taxon>Belliella</taxon>
    </lineage>
</organism>
<dbReference type="RefSeq" id="WP_241414189.1">
    <property type="nucleotide sequence ID" value="NZ_JAKZGO010000019.1"/>
</dbReference>
<feature type="domain" description="Type I restriction modification DNA specificity" evidence="4">
    <location>
        <begin position="223"/>
        <end position="374"/>
    </location>
</feature>
<evidence type="ECO:0000313" key="6">
    <source>
        <dbReference type="Proteomes" id="UP001165430"/>
    </source>
</evidence>
<keyword evidence="6" id="KW-1185">Reference proteome</keyword>
<dbReference type="GO" id="GO:0016787">
    <property type="term" value="F:hydrolase activity"/>
    <property type="evidence" value="ECO:0007669"/>
    <property type="project" value="UniProtKB-KW"/>
</dbReference>
<feature type="domain" description="Type I restriction modification DNA specificity" evidence="4">
    <location>
        <begin position="20"/>
        <end position="192"/>
    </location>
</feature>